<keyword evidence="2" id="KW-1185">Reference proteome</keyword>
<dbReference type="Proteomes" id="UP001497700">
    <property type="component" value="Unassembled WGS sequence"/>
</dbReference>
<evidence type="ECO:0000313" key="1">
    <source>
        <dbReference type="EMBL" id="KAI4864967.1"/>
    </source>
</evidence>
<name>A0ACB9YZX4_9PEZI</name>
<reference evidence="1 2" key="1">
    <citation type="journal article" date="2022" name="New Phytol.">
        <title>Ecological generalism drives hyperdiversity of secondary metabolite gene clusters in xylarialean endophytes.</title>
        <authorList>
            <person name="Franco M.E.E."/>
            <person name="Wisecaver J.H."/>
            <person name="Arnold A.E."/>
            <person name="Ju Y.M."/>
            <person name="Slot J.C."/>
            <person name="Ahrendt S."/>
            <person name="Moore L.P."/>
            <person name="Eastman K.E."/>
            <person name="Scott K."/>
            <person name="Konkel Z."/>
            <person name="Mondo S.J."/>
            <person name="Kuo A."/>
            <person name="Hayes R.D."/>
            <person name="Haridas S."/>
            <person name="Andreopoulos B."/>
            <person name="Riley R."/>
            <person name="LaButti K."/>
            <person name="Pangilinan J."/>
            <person name="Lipzen A."/>
            <person name="Amirebrahimi M."/>
            <person name="Yan J."/>
            <person name="Adam C."/>
            <person name="Keymanesh K."/>
            <person name="Ng V."/>
            <person name="Louie K."/>
            <person name="Northen T."/>
            <person name="Drula E."/>
            <person name="Henrissat B."/>
            <person name="Hsieh H.M."/>
            <person name="Youens-Clark K."/>
            <person name="Lutzoni F."/>
            <person name="Miadlikowska J."/>
            <person name="Eastwood D.C."/>
            <person name="Hamelin R.C."/>
            <person name="Grigoriev I.V."/>
            <person name="U'Ren J.M."/>
        </authorList>
    </citation>
    <scope>NUCLEOTIDE SEQUENCE [LARGE SCALE GENOMIC DNA]</scope>
    <source>
        <strain evidence="1 2">CBS 119005</strain>
    </source>
</reference>
<comment type="caution">
    <text evidence="1">The sequence shown here is derived from an EMBL/GenBank/DDBJ whole genome shotgun (WGS) entry which is preliminary data.</text>
</comment>
<protein>
    <submittedName>
        <fullName evidence="1">Peptidase S8/S53 domain-containing protein</fullName>
    </submittedName>
</protein>
<evidence type="ECO:0000313" key="2">
    <source>
        <dbReference type="Proteomes" id="UP001497700"/>
    </source>
</evidence>
<organism evidence="1 2">
    <name type="scientific">Hypoxylon rubiginosum</name>
    <dbReference type="NCBI Taxonomy" id="110542"/>
    <lineage>
        <taxon>Eukaryota</taxon>
        <taxon>Fungi</taxon>
        <taxon>Dikarya</taxon>
        <taxon>Ascomycota</taxon>
        <taxon>Pezizomycotina</taxon>
        <taxon>Sordariomycetes</taxon>
        <taxon>Xylariomycetidae</taxon>
        <taxon>Xylariales</taxon>
        <taxon>Hypoxylaceae</taxon>
        <taxon>Hypoxylon</taxon>
    </lineage>
</organism>
<sequence length="836" mass="91271">MKLAPLVGLVVGSLAGLGTAASPRWNLDSNDYYVLHLERDVQPDHIASRLGLRHEGQLGQLPGHHIFSASVKTEDDVVRRAVQERRRKRSLGGVDVLDSVKSVHKQKLRAPMQKRVVPPPPSGRYPTRRADQPDAKAVEYQKSVMSQLDISDPIFNEQWHLFNPVQLGHDVNVTAVWLSGVTGKNATVAIVDDGLDMYSNDLKPNYYAQGSWDYNDNRPEPKPSLDDDRHGTRCAGEVSAARNDVCGVGVAYDSKIAGIRILSKMITDADEALAMNYDFQHNDIYSCSWGPPDDGRSMDAPGILIKKAMLNGVQKGRGDKGSIYVFASGNGAASEDNCNFDGYTNSIYSITVGAIDRKGLHPYYSEKCSAQLVVTYSSGSGDAIHTTDVGENQCYKGHGGTSAAAPLAAGIFALALEVRPDLSWRDMQYIALQSAVPIDFEEGEWQPTTIGKKYSHTFGYGKIDSYALVETAKTWKNVKPQAWYYSPWLHVNKDIPQGDQGLSVNFEVTKDMLKEANLERLEHVTVTMNVEHTRRGDLSVDLISPDNVVSHISTTRKLDTSSEGYDDWTFMSVVHWGESGVGTWTLIVRDSKVNDDSGKFVDWHLKLWGESIDASKATLLPMPSDEDDADHDVTSTATPTAATTSLPPPADATDTAIPTALPSDHPERPIKPSKTTGESVATETGTESAAAESTTAASSWLPSFLPTFGVSSSTQAWIYGSIGLIVAFCAGLGAWFWFVRRKQRLNNPRDDYEFEPLNPEDAGGDSLGGAPGEKGQKRRGGELYDAFAGGSEDEEDQETGHFDLASRDSDDDSDDDDERGNVNNEKQGSRLLGDGR</sequence>
<dbReference type="EMBL" id="MU393478">
    <property type="protein sequence ID" value="KAI4864967.1"/>
    <property type="molecule type" value="Genomic_DNA"/>
</dbReference>
<proteinExistence type="predicted"/>
<accession>A0ACB9YZX4</accession>
<gene>
    <name evidence="1" type="ORF">F4820DRAFT_421774</name>
</gene>